<feature type="compositionally biased region" description="Gly residues" evidence="1">
    <location>
        <begin position="575"/>
        <end position="586"/>
    </location>
</feature>
<feature type="compositionally biased region" description="Low complexity" evidence="1">
    <location>
        <begin position="553"/>
        <end position="567"/>
    </location>
</feature>
<evidence type="ECO:0000313" key="4">
    <source>
        <dbReference type="Proteomes" id="UP000609651"/>
    </source>
</evidence>
<evidence type="ECO:0000256" key="2">
    <source>
        <dbReference type="SAM" id="SignalP"/>
    </source>
</evidence>
<feature type="chain" id="PRO_5045067520" description="HEAT repeat domain-containing protein" evidence="2">
    <location>
        <begin position="30"/>
        <end position="730"/>
    </location>
</feature>
<feature type="compositionally biased region" description="Low complexity" evidence="1">
    <location>
        <begin position="60"/>
        <end position="91"/>
    </location>
</feature>
<dbReference type="RefSeq" id="WP_171187694.1">
    <property type="nucleotide sequence ID" value="NZ_WTPX01000085.1"/>
</dbReference>
<name>A0ABX1VGJ6_9PLAN</name>
<feature type="signal peptide" evidence="2">
    <location>
        <begin position="1"/>
        <end position="29"/>
    </location>
</feature>
<evidence type="ECO:0008006" key="5">
    <source>
        <dbReference type="Google" id="ProtNLM"/>
    </source>
</evidence>
<organism evidence="3 4">
    <name type="scientific">Alienimonas chondri</name>
    <dbReference type="NCBI Taxonomy" id="2681879"/>
    <lineage>
        <taxon>Bacteria</taxon>
        <taxon>Pseudomonadati</taxon>
        <taxon>Planctomycetota</taxon>
        <taxon>Planctomycetia</taxon>
        <taxon>Planctomycetales</taxon>
        <taxon>Planctomycetaceae</taxon>
        <taxon>Alienimonas</taxon>
    </lineage>
</organism>
<sequence length="730" mass="73898">MRTIRLFPSLKVVPPRRTGATLASGIAWAAALSLTGLSLTGCDGGTATVANDPNAAPGRAPTTVAANPAPVATPDAAPADTGTARPSTRPTTRPDRTPSDRTGTGAGRPDARPTESVGMVAQPLVGRADAAEVAARKAVRDRRAALGFSPSPGSDEDRTATVQLLGVDGPLPGLAAAARDALAAAFPSDVDPLLLEGETADAPPVLYLADAPDLDQAAGAAAFLSPAEPVAGDVAEDFALSRTTAVRIDAAALLDQWLTDADAPDSAATVALRIAPSAPEVADAPTRGEENPFSATASSQGPGSGFGSASPPTAEQSAEAVRRALFALGPDGDPDTADTRTPGWTVIAVPHTAERPAAHESKAESPPDRRRGRGSAAEEEPADGGTAREGTAAYLLIAGPLEAPSKWLESIRPSLSDGANGVTLDPSTEGASMPTVLSASAELDAAPRTLPAPAEGDEAGWGFDLAARRDAGDEAADASPNPGESPRDWALRVLPEGSREAQTLAARYLSAVAPAPGADPPEGAEEVRTALLAALSKDSAGGPPPPGREDDNPFNNGDDNPFGNGEEASNPFDAGDGGGGGPFSATAGAGGGERAVFVALLRWCFTPEHYAEAGEAAGRFNEATLSAILDRTADDPAAAEAIIPLSKQPGTGARILAAIKEPNAPAEPVAIALLSSREMEVRTSATELLSEIGGLDAAAALADAARTELDRVLAKEMRKARIPILERARD</sequence>
<feature type="region of interest" description="Disordered" evidence="1">
    <location>
        <begin position="412"/>
        <end position="496"/>
    </location>
</feature>
<accession>A0ABX1VGJ6</accession>
<dbReference type="EMBL" id="WTPX01000085">
    <property type="protein sequence ID" value="NNJ26571.1"/>
    <property type="molecule type" value="Genomic_DNA"/>
</dbReference>
<gene>
    <name evidence="3" type="ORF">LzC2_26600</name>
</gene>
<feature type="compositionally biased region" description="Polar residues" evidence="1">
    <location>
        <begin position="425"/>
        <end position="438"/>
    </location>
</feature>
<feature type="compositionally biased region" description="Basic and acidic residues" evidence="1">
    <location>
        <begin position="352"/>
        <end position="369"/>
    </location>
</feature>
<evidence type="ECO:0000256" key="1">
    <source>
        <dbReference type="SAM" id="MobiDB-lite"/>
    </source>
</evidence>
<feature type="region of interest" description="Disordered" evidence="1">
    <location>
        <begin position="350"/>
        <end position="391"/>
    </location>
</feature>
<evidence type="ECO:0000313" key="3">
    <source>
        <dbReference type="EMBL" id="NNJ26571.1"/>
    </source>
</evidence>
<protein>
    <recommendedName>
        <fullName evidence="5">HEAT repeat domain-containing protein</fullName>
    </recommendedName>
</protein>
<feature type="region of interest" description="Disordered" evidence="1">
    <location>
        <begin position="536"/>
        <end position="586"/>
    </location>
</feature>
<feature type="region of interest" description="Disordered" evidence="1">
    <location>
        <begin position="50"/>
        <end position="118"/>
    </location>
</feature>
<comment type="caution">
    <text evidence="3">The sequence shown here is derived from an EMBL/GenBank/DDBJ whole genome shotgun (WGS) entry which is preliminary data.</text>
</comment>
<keyword evidence="2" id="KW-0732">Signal</keyword>
<dbReference type="Proteomes" id="UP000609651">
    <property type="component" value="Unassembled WGS sequence"/>
</dbReference>
<reference evidence="3 4" key="1">
    <citation type="journal article" date="2020" name="Syst. Appl. Microbiol.">
        <title>Alienimonas chondri sp. nov., a novel planctomycete isolated from the biofilm of the red alga Chondrus crispus.</title>
        <authorList>
            <person name="Vitorino I."/>
            <person name="Albuquerque L."/>
            <person name="Wiegand S."/>
            <person name="Kallscheuer N."/>
            <person name="da Costa M.S."/>
            <person name="Lobo-da-Cunha A."/>
            <person name="Jogler C."/>
            <person name="Lage O.M."/>
        </authorList>
    </citation>
    <scope>NUCLEOTIDE SEQUENCE [LARGE SCALE GENOMIC DNA]</scope>
    <source>
        <strain evidence="3 4">LzC2</strain>
    </source>
</reference>
<keyword evidence="4" id="KW-1185">Reference proteome</keyword>
<proteinExistence type="predicted"/>
<feature type="region of interest" description="Disordered" evidence="1">
    <location>
        <begin position="279"/>
        <end position="318"/>
    </location>
</feature>
<feature type="compositionally biased region" description="Low complexity" evidence="1">
    <location>
        <begin position="297"/>
        <end position="314"/>
    </location>
</feature>